<sequence>MSEVLIEVTRGGLVESIHRGHAVVVDVEGNILYSVGNPYYFTYLRSAAKPLQVIPLIESGAAERFSFTPAEIAVMCGSHAGEPVHVETVKSILDKIGASPSALLCGIHRPFHRPTANRLIENREKPTELHNNCSGKHSAMLALALHHGWPLEKYLAPDHPVQKTMLDTISHMCQLPEEEIVVGTDGCGVPVFGMPLYNMALAFASLVEPRKISGKKREACHFISEAMLSNPVMVSGSGRICTELINHGRGNIVAKAGAEAVYCLGIKNYGWGVALKIEDGSQRAVSPAVIEILRQLRLLDASQLQALNEFHRPEVKNFRGETVGMIRPVFKLKHC</sequence>
<evidence type="ECO:0000313" key="2">
    <source>
        <dbReference type="Proteomes" id="UP000197032"/>
    </source>
</evidence>
<organism evidence="1 2">
    <name type="scientific">Calderihabitans maritimus</name>
    <dbReference type="NCBI Taxonomy" id="1246530"/>
    <lineage>
        <taxon>Bacteria</taxon>
        <taxon>Bacillati</taxon>
        <taxon>Bacillota</taxon>
        <taxon>Clostridia</taxon>
        <taxon>Neomoorellales</taxon>
        <taxon>Calderihabitantaceae</taxon>
        <taxon>Calderihabitans</taxon>
    </lineage>
</organism>
<dbReference type="PANTHER" id="PTHR42110:SF1">
    <property type="entry name" value="L-ASPARAGINASE, PUTATIVE (AFU_ORTHOLOGUE AFUA_3G11890)-RELATED"/>
    <property type="match status" value="1"/>
</dbReference>
<protein>
    <recommendedName>
        <fullName evidence="3">Asparaginase</fullName>
    </recommendedName>
</protein>
<dbReference type="PANTHER" id="PTHR42110">
    <property type="entry name" value="L-ASPARAGINASE, PUTATIVE (AFU_ORTHOLOGUE AFUA_3G11890)-RELATED"/>
    <property type="match status" value="1"/>
</dbReference>
<dbReference type="OrthoDB" id="9770793at2"/>
<name>A0A1Z5HPL4_9FIRM</name>
<dbReference type="EMBL" id="BDGJ01000018">
    <property type="protein sequence ID" value="GAW91463.1"/>
    <property type="molecule type" value="Genomic_DNA"/>
</dbReference>
<dbReference type="Pfam" id="PF06089">
    <property type="entry name" value="Asparaginase_II"/>
    <property type="match status" value="1"/>
</dbReference>
<dbReference type="RefSeq" id="WP_088552991.1">
    <property type="nucleotide sequence ID" value="NZ_BDGJ01000018.1"/>
</dbReference>
<gene>
    <name evidence="1" type="ORF">KKC1_06250</name>
</gene>
<dbReference type="Proteomes" id="UP000197032">
    <property type="component" value="Unassembled WGS sequence"/>
</dbReference>
<accession>A0A1Z5HPL4</accession>
<comment type="caution">
    <text evidence="1">The sequence shown here is derived from an EMBL/GenBank/DDBJ whole genome shotgun (WGS) entry which is preliminary data.</text>
</comment>
<reference evidence="2" key="1">
    <citation type="journal article" date="2017" name="Appl. Environ. Microbiol.">
        <title>Genomic analysis of Calderihabitans maritimus KKC1, a thermophilic hydrogenogenic carboxydotrophic bacterium isolated from marine sediment.</title>
        <authorList>
            <person name="Omae K."/>
            <person name="Yoneda Y."/>
            <person name="Fukuyama Y."/>
            <person name="Yoshida T."/>
            <person name="Sako Y."/>
        </authorList>
    </citation>
    <scope>NUCLEOTIDE SEQUENCE [LARGE SCALE GENOMIC DNA]</scope>
    <source>
        <strain evidence="2">KKC1</strain>
    </source>
</reference>
<evidence type="ECO:0000313" key="1">
    <source>
        <dbReference type="EMBL" id="GAW91463.1"/>
    </source>
</evidence>
<dbReference type="AlphaFoldDB" id="A0A1Z5HPL4"/>
<keyword evidence="2" id="KW-1185">Reference proteome</keyword>
<dbReference type="InterPro" id="IPR010349">
    <property type="entry name" value="Asparaginase_II"/>
</dbReference>
<evidence type="ECO:0008006" key="3">
    <source>
        <dbReference type="Google" id="ProtNLM"/>
    </source>
</evidence>
<proteinExistence type="predicted"/>